<dbReference type="EMBL" id="FNFY01000044">
    <property type="protein sequence ID" value="SDL33521.1"/>
    <property type="molecule type" value="Genomic_DNA"/>
</dbReference>
<keyword evidence="3" id="KW-1185">Reference proteome</keyword>
<feature type="compositionally biased region" description="Acidic residues" evidence="1">
    <location>
        <begin position="20"/>
        <end position="30"/>
    </location>
</feature>
<name>A0A1G9J845_9BACL</name>
<reference evidence="3" key="1">
    <citation type="submission" date="2016-10" db="EMBL/GenBank/DDBJ databases">
        <authorList>
            <person name="Varghese N."/>
            <person name="Submissions S."/>
        </authorList>
    </citation>
    <scope>NUCLEOTIDE SEQUENCE [LARGE SCALE GENOMIC DNA]</scope>
    <source>
        <strain evidence="3">CGMCC 1.8895</strain>
    </source>
</reference>
<feature type="region of interest" description="Disordered" evidence="1">
    <location>
        <begin position="16"/>
        <end position="97"/>
    </location>
</feature>
<proteinExistence type="predicted"/>
<evidence type="ECO:0000313" key="2">
    <source>
        <dbReference type="EMBL" id="SDL33521.1"/>
    </source>
</evidence>
<accession>A0A1G9J845</accession>
<evidence type="ECO:0000313" key="3">
    <source>
        <dbReference type="Proteomes" id="UP000199008"/>
    </source>
</evidence>
<sequence>MKKFFLLGVSMFVLAGCGGDSEEANGESEEGMGTLDSESEEEIESENDNSTESEEEANNEDSSHDSGLLDLNDTDPGWINYEGERTGSSEYQTTPPVEYDPSLQYEISVGAYIAYFNGDEFIDTVQQGSSGQIEQVEEADTIRVSYHNSFADRISLTEESN</sequence>
<dbReference type="STRING" id="576118.SAMN05216216_1446"/>
<evidence type="ECO:0000256" key="1">
    <source>
        <dbReference type="SAM" id="MobiDB-lite"/>
    </source>
</evidence>
<organism evidence="2 3">
    <name type="scientific">Lacicoccus qingdaonensis</name>
    <dbReference type="NCBI Taxonomy" id="576118"/>
    <lineage>
        <taxon>Bacteria</taxon>
        <taxon>Bacillati</taxon>
        <taxon>Bacillota</taxon>
        <taxon>Bacilli</taxon>
        <taxon>Bacillales</taxon>
        <taxon>Salinicoccaceae</taxon>
        <taxon>Lacicoccus</taxon>
    </lineage>
</organism>
<dbReference type="Proteomes" id="UP000199008">
    <property type="component" value="Unassembled WGS sequence"/>
</dbReference>
<dbReference type="PROSITE" id="PS51257">
    <property type="entry name" value="PROKAR_LIPOPROTEIN"/>
    <property type="match status" value="1"/>
</dbReference>
<dbReference type="AlphaFoldDB" id="A0A1G9J845"/>
<gene>
    <name evidence="2" type="ORF">SAMN05216216_1446</name>
</gene>
<protein>
    <submittedName>
        <fullName evidence="2">Uncharacterized protein</fullName>
    </submittedName>
</protein>
<feature type="compositionally biased region" description="Acidic residues" evidence="1">
    <location>
        <begin position="37"/>
        <end position="59"/>
    </location>
</feature>